<dbReference type="SUPFAM" id="SSF51120">
    <property type="entry name" value="beta-Roll"/>
    <property type="match status" value="3"/>
</dbReference>
<evidence type="ECO:0000256" key="1">
    <source>
        <dbReference type="ARBA" id="ARBA00001913"/>
    </source>
</evidence>
<dbReference type="Proteomes" id="UP000746535">
    <property type="component" value="Unassembled WGS sequence"/>
</dbReference>
<evidence type="ECO:0000256" key="3">
    <source>
        <dbReference type="ARBA" id="ARBA00022525"/>
    </source>
</evidence>
<comment type="cofactor">
    <cofactor evidence="1">
        <name>Ca(2+)</name>
        <dbReference type="ChEBI" id="CHEBI:29108"/>
    </cofactor>
</comment>
<sequence length="488" mass="51918">MPTVNDDDIQQINRPVYTTFTGTSGDDTITGTAKRDILIGGAGDDTITGLGGSDTFIGGAGADTLLSHPGVYLSSRNQFVYTALSDSYYDASGSHSDLIEHFSDDSDVLDLTALGLERVGDGRNGDLAVRYDAKEDVTYVYSLDKDANGNAFEVRLAGDHSALNTGNFALNYTIAPGARFPYFQSEKEWHVTGTDGDDVISTAKYANTFDGGAGADTVYASQSRTTVQFDQVSDSFINDANGTASTDLVSFFKVGSDLLDVSRLGFTGLGDGYNGTLSYTFDKALGQVVVQSFEADGQGNRFMLHLTTYDSGVNGLLDVDRFIFAGDKTVDRENATLTGNDYRDTFIAGSEGGILIGHGDDDVLIAGKGADTFRYLDKNDSVRGDNDLIKGFDTTQDKVDVAALGYTGLGDGTDGTLKLVYAKGTDRTYLKDFDADAQDHRFEISLEGNVAKTFSTENLVVANTPVVADTHQAVELVGVPAGTPLHTA</sequence>
<dbReference type="InterPro" id="IPR001343">
    <property type="entry name" value="Hemolysn_Ca-bd"/>
</dbReference>
<proteinExistence type="predicted"/>
<evidence type="ECO:0000256" key="5">
    <source>
        <dbReference type="ARBA" id="ARBA00022837"/>
    </source>
</evidence>
<evidence type="ECO:0000256" key="2">
    <source>
        <dbReference type="ARBA" id="ARBA00004613"/>
    </source>
</evidence>
<keyword evidence="3" id="KW-0964">Secreted</keyword>
<dbReference type="EMBL" id="JAAVJI010000017">
    <property type="protein sequence ID" value="NJP03213.1"/>
    <property type="molecule type" value="Genomic_DNA"/>
</dbReference>
<evidence type="ECO:0000313" key="7">
    <source>
        <dbReference type="EMBL" id="NJP03213.1"/>
    </source>
</evidence>
<dbReference type="RefSeq" id="WP_168085786.1">
    <property type="nucleotide sequence ID" value="NZ_JAAVJI010000017.1"/>
</dbReference>
<dbReference type="PRINTS" id="PR00313">
    <property type="entry name" value="CABNDNGRPT"/>
</dbReference>
<evidence type="ECO:0000313" key="8">
    <source>
        <dbReference type="Proteomes" id="UP000746535"/>
    </source>
</evidence>
<keyword evidence="4" id="KW-0677">Repeat</keyword>
<keyword evidence="5" id="KW-0106">Calcium</keyword>
<dbReference type="Pfam" id="PF00353">
    <property type="entry name" value="HemolysinCabind"/>
    <property type="match status" value="2"/>
</dbReference>
<protein>
    <submittedName>
        <fullName evidence="7">Calcium-binding protein</fullName>
    </submittedName>
</protein>
<evidence type="ECO:0000256" key="4">
    <source>
        <dbReference type="ARBA" id="ARBA00022737"/>
    </source>
</evidence>
<dbReference type="Gene3D" id="2.150.10.10">
    <property type="entry name" value="Serralysin-like metalloprotease, C-terminal"/>
    <property type="match status" value="3"/>
</dbReference>
<name>A0ABX0YMM8_9PSED</name>
<evidence type="ECO:0000259" key="6">
    <source>
        <dbReference type="Pfam" id="PF08548"/>
    </source>
</evidence>
<keyword evidence="8" id="KW-1185">Reference proteome</keyword>
<feature type="domain" description="Peptidase M10 serralysin C-terminal" evidence="6">
    <location>
        <begin position="357"/>
        <end position="453"/>
    </location>
</feature>
<organism evidence="7 8">
    <name type="scientific">Pseudomonas quercus</name>
    <dbReference type="NCBI Taxonomy" id="2722792"/>
    <lineage>
        <taxon>Bacteria</taxon>
        <taxon>Pseudomonadati</taxon>
        <taxon>Pseudomonadota</taxon>
        <taxon>Gammaproteobacteria</taxon>
        <taxon>Pseudomonadales</taxon>
        <taxon>Pseudomonadaceae</taxon>
        <taxon>Pseudomonas</taxon>
    </lineage>
</organism>
<dbReference type="InterPro" id="IPR011049">
    <property type="entry name" value="Serralysin-like_metalloprot_C"/>
</dbReference>
<comment type="caution">
    <text evidence="7">The sequence shown here is derived from an EMBL/GenBank/DDBJ whole genome shotgun (WGS) entry which is preliminary data.</text>
</comment>
<accession>A0ABX0YMM8</accession>
<dbReference type="Pfam" id="PF08548">
    <property type="entry name" value="Peptidase_M10_C"/>
    <property type="match status" value="1"/>
</dbReference>
<gene>
    <name evidence="7" type="ORF">HBH25_20460</name>
</gene>
<comment type="subcellular location">
    <subcellularLocation>
        <location evidence="2">Secreted</location>
    </subcellularLocation>
</comment>
<reference evidence="7 8" key="1">
    <citation type="submission" date="2020-03" db="EMBL/GenBank/DDBJ databases">
        <authorList>
            <person name="Wang L."/>
            <person name="He N."/>
            <person name="Li Y."/>
            <person name="Fang Y."/>
            <person name="Zhang F."/>
        </authorList>
    </citation>
    <scope>NUCLEOTIDE SEQUENCE [LARGE SCALE GENOMIC DNA]</scope>
    <source>
        <strain evidence="8">hsmgli-8</strain>
    </source>
</reference>
<dbReference type="InterPro" id="IPR013858">
    <property type="entry name" value="Peptidase_M10B_C"/>
</dbReference>